<keyword evidence="3" id="KW-1185">Reference proteome</keyword>
<dbReference type="EMBL" id="JAAIUW010000006">
    <property type="protein sequence ID" value="KAF7829176.1"/>
    <property type="molecule type" value="Genomic_DNA"/>
</dbReference>
<comment type="caution">
    <text evidence="2">The sequence shown here is derived from an EMBL/GenBank/DDBJ whole genome shotgun (WGS) entry which is preliminary data.</text>
</comment>
<dbReference type="AlphaFoldDB" id="A0A834WRD8"/>
<feature type="compositionally biased region" description="Basic and acidic residues" evidence="1">
    <location>
        <begin position="1"/>
        <end position="22"/>
    </location>
</feature>
<reference evidence="2" key="1">
    <citation type="submission" date="2020-09" db="EMBL/GenBank/DDBJ databases">
        <title>Genome-Enabled Discovery of Anthraquinone Biosynthesis in Senna tora.</title>
        <authorList>
            <person name="Kang S.-H."/>
            <person name="Pandey R.P."/>
            <person name="Lee C.-M."/>
            <person name="Sim J.-S."/>
            <person name="Jeong J.-T."/>
            <person name="Choi B.-S."/>
            <person name="Jung M."/>
            <person name="Ginzburg D."/>
            <person name="Zhao K."/>
            <person name="Won S.Y."/>
            <person name="Oh T.-J."/>
            <person name="Yu Y."/>
            <person name="Kim N.-H."/>
            <person name="Lee O.R."/>
            <person name="Lee T.-H."/>
            <person name="Bashyal P."/>
            <person name="Kim T.-S."/>
            <person name="Lee W.-H."/>
            <person name="Kawkins C."/>
            <person name="Kim C.-K."/>
            <person name="Kim J.S."/>
            <person name="Ahn B.O."/>
            <person name="Rhee S.Y."/>
            <person name="Sohng J.K."/>
        </authorList>
    </citation>
    <scope>NUCLEOTIDE SEQUENCE</scope>
    <source>
        <tissue evidence="2">Leaf</tissue>
    </source>
</reference>
<evidence type="ECO:0000313" key="2">
    <source>
        <dbReference type="EMBL" id="KAF7829176.1"/>
    </source>
</evidence>
<accession>A0A834WRD8</accession>
<sequence length="33" mass="3796">MGSDRRGKTEERINAKKVEMGTHKLPTPNKTRE</sequence>
<proteinExistence type="predicted"/>
<protein>
    <submittedName>
        <fullName evidence="2">Uncharacterized protein</fullName>
    </submittedName>
</protein>
<evidence type="ECO:0000256" key="1">
    <source>
        <dbReference type="SAM" id="MobiDB-lite"/>
    </source>
</evidence>
<organism evidence="2 3">
    <name type="scientific">Senna tora</name>
    <dbReference type="NCBI Taxonomy" id="362788"/>
    <lineage>
        <taxon>Eukaryota</taxon>
        <taxon>Viridiplantae</taxon>
        <taxon>Streptophyta</taxon>
        <taxon>Embryophyta</taxon>
        <taxon>Tracheophyta</taxon>
        <taxon>Spermatophyta</taxon>
        <taxon>Magnoliopsida</taxon>
        <taxon>eudicotyledons</taxon>
        <taxon>Gunneridae</taxon>
        <taxon>Pentapetalae</taxon>
        <taxon>rosids</taxon>
        <taxon>fabids</taxon>
        <taxon>Fabales</taxon>
        <taxon>Fabaceae</taxon>
        <taxon>Caesalpinioideae</taxon>
        <taxon>Cassia clade</taxon>
        <taxon>Senna</taxon>
    </lineage>
</organism>
<dbReference type="Proteomes" id="UP000634136">
    <property type="component" value="Unassembled WGS sequence"/>
</dbReference>
<name>A0A834WRD8_9FABA</name>
<feature type="region of interest" description="Disordered" evidence="1">
    <location>
        <begin position="1"/>
        <end position="33"/>
    </location>
</feature>
<gene>
    <name evidence="2" type="ORF">G2W53_020340</name>
</gene>
<evidence type="ECO:0000313" key="3">
    <source>
        <dbReference type="Proteomes" id="UP000634136"/>
    </source>
</evidence>